<dbReference type="InterPro" id="IPR042099">
    <property type="entry name" value="ANL_N_sf"/>
</dbReference>
<dbReference type="Gene3D" id="3.40.50.12780">
    <property type="entry name" value="N-terminal domain of ligase-like"/>
    <property type="match status" value="1"/>
</dbReference>
<dbReference type="PANTHER" id="PTHR43439:SF2">
    <property type="entry name" value="ENZYME, PUTATIVE (JCVI)-RELATED"/>
    <property type="match status" value="1"/>
</dbReference>
<name>A0AAD6URR4_9AGAR</name>
<dbReference type="PANTHER" id="PTHR43439">
    <property type="entry name" value="PHENYLACETATE-COENZYME A LIGASE"/>
    <property type="match status" value="1"/>
</dbReference>
<dbReference type="GO" id="GO:0031177">
    <property type="term" value="F:phosphopantetheine binding"/>
    <property type="evidence" value="ECO:0007669"/>
    <property type="project" value="InterPro"/>
</dbReference>
<dbReference type="Gene3D" id="3.40.50.720">
    <property type="entry name" value="NAD(P)-binding Rossmann-like Domain"/>
    <property type="match status" value="1"/>
</dbReference>
<dbReference type="Pfam" id="PF07993">
    <property type="entry name" value="NAD_binding_4"/>
    <property type="match status" value="1"/>
</dbReference>
<organism evidence="4 5">
    <name type="scientific">Mycena pura</name>
    <dbReference type="NCBI Taxonomy" id="153505"/>
    <lineage>
        <taxon>Eukaryota</taxon>
        <taxon>Fungi</taxon>
        <taxon>Dikarya</taxon>
        <taxon>Basidiomycota</taxon>
        <taxon>Agaricomycotina</taxon>
        <taxon>Agaricomycetes</taxon>
        <taxon>Agaricomycetidae</taxon>
        <taxon>Agaricales</taxon>
        <taxon>Marasmiineae</taxon>
        <taxon>Mycenaceae</taxon>
        <taxon>Mycena</taxon>
    </lineage>
</organism>
<evidence type="ECO:0000256" key="2">
    <source>
        <dbReference type="ARBA" id="ARBA00022553"/>
    </source>
</evidence>
<dbReference type="AlphaFoldDB" id="A0AAD6URR4"/>
<evidence type="ECO:0000313" key="5">
    <source>
        <dbReference type="Proteomes" id="UP001219525"/>
    </source>
</evidence>
<protein>
    <submittedName>
        <fullName evidence="4">Aminoadipate reductase</fullName>
    </submittedName>
</protein>
<dbReference type="InterPro" id="IPR020806">
    <property type="entry name" value="PKS_PP-bd"/>
</dbReference>
<sequence length="1057" mass="114932">MSTVLPPLDCSLNVSQIIDVHLEHANLSAAYSFADADGHITEISHLEFARAAHRVAHLLRPQRRGPEGQVVAIVALTDVLIYQTLVAGCIKAGLVPFQISLRNSDAALFHLLSNTGAHRVLTTRGSLARIVDALSSGSSSKNPSLGRGLSIEEIPLLGQLYPRLGHETVDDTFVPYPSPASVAALDSIAIYLHSSGSTGFPKPIPETHRTLVHYAALDVSIETVKLAPRHAVGHLPPFHAVGMLTQLIYPIFNGGTACIYPPVSTNTEYNIPISSTPENALENAQKARASGITAVPAFLMQWQSTEHVEYLKTLNVVAYSGGPLATAVGDFLVSQDVNLVSLYGATEFGIVNTLVRRGSEWAWFKFSSRVNVRWVPQGDGTFECQFLTTPTHQVAVENLPDVKGYSTKDVLKQHPTKPDLYRIVGRLDDVLIMANGEKTVPGPIEDVITASPFIAGAVMFGRERNQVGILVEPTPQYKIDPTDAQQVAAFRNLIWDVTEEANKNAPAFARIYKEMIQVTQPSRPMIRTPKGTVVKKATIALYKEDIEALYSTIEASANAAGDVDPPASWTAEDLEPWLMAHATLLSDKNMRSGGDLFDQGFDSLNSTFLRHRIVGALKSVADEKYKAAARNIPPNFVYGHPSIEELARAVSALVRGDTNSSDDAKRAAVEAMIARYSEGFDDPVVQNRMTAHSSGAVVLLTGSTGGLGSHILEILLSDPSVERVYAFNRSGKTTIAQRQQDAFADRALDVNLLSSKKLVYLVGDSSKEHLGLSLDVWNTLRDTTTVMIHNAWTLNFNKTLSSFEPHVRGTRNLIDLARQSPNAAQVRFLFTSSIATALGWDPKRGPFPEELQLEADVAVGNGYGESKYVSERILAASGLQATSFRIGQVVGSGSNGAWSTSDWVPAIVKSSIALGNFPSDSSGTVAWLTPEAVSHAIIDVALRTEKSPFAINLVHPRPIPWDAVISSMAGAVRLPLVPIGDWISQIETRATHATAEDMENIPGIKLLDFFRAGMAGSVQFSTSKAQAVSESMHSMKQLSEDDVRQWIHYWRRVRFIK</sequence>
<evidence type="ECO:0000259" key="3">
    <source>
        <dbReference type="SMART" id="SM00823"/>
    </source>
</evidence>
<dbReference type="Pfam" id="PF00501">
    <property type="entry name" value="AMP-binding"/>
    <property type="match status" value="1"/>
</dbReference>
<reference evidence="4" key="1">
    <citation type="submission" date="2023-03" db="EMBL/GenBank/DDBJ databases">
        <title>Massive genome expansion in bonnet fungi (Mycena s.s.) driven by repeated elements and novel gene families across ecological guilds.</title>
        <authorList>
            <consortium name="Lawrence Berkeley National Laboratory"/>
            <person name="Harder C.B."/>
            <person name="Miyauchi S."/>
            <person name="Viragh M."/>
            <person name="Kuo A."/>
            <person name="Thoen E."/>
            <person name="Andreopoulos B."/>
            <person name="Lu D."/>
            <person name="Skrede I."/>
            <person name="Drula E."/>
            <person name="Henrissat B."/>
            <person name="Morin E."/>
            <person name="Kohler A."/>
            <person name="Barry K."/>
            <person name="LaButti K."/>
            <person name="Morin E."/>
            <person name="Salamov A."/>
            <person name="Lipzen A."/>
            <person name="Mereny Z."/>
            <person name="Hegedus B."/>
            <person name="Baldrian P."/>
            <person name="Stursova M."/>
            <person name="Weitz H."/>
            <person name="Taylor A."/>
            <person name="Grigoriev I.V."/>
            <person name="Nagy L.G."/>
            <person name="Martin F."/>
            <person name="Kauserud H."/>
        </authorList>
    </citation>
    <scope>NUCLEOTIDE SEQUENCE</scope>
    <source>
        <strain evidence="4">9144</strain>
    </source>
</reference>
<evidence type="ECO:0000256" key="1">
    <source>
        <dbReference type="ARBA" id="ARBA00022450"/>
    </source>
</evidence>
<dbReference type="InterPro" id="IPR020845">
    <property type="entry name" value="AMP-binding_CS"/>
</dbReference>
<evidence type="ECO:0000313" key="4">
    <source>
        <dbReference type="EMBL" id="KAJ7193224.1"/>
    </source>
</evidence>
<dbReference type="Pfam" id="PF23562">
    <property type="entry name" value="AMP-binding_C_3"/>
    <property type="match status" value="1"/>
</dbReference>
<dbReference type="InterPro" id="IPR013120">
    <property type="entry name" value="FAR_NAD-bd"/>
</dbReference>
<accession>A0AAD6URR4</accession>
<dbReference type="InterPro" id="IPR036291">
    <property type="entry name" value="NAD(P)-bd_dom_sf"/>
</dbReference>
<dbReference type="Proteomes" id="UP001219525">
    <property type="component" value="Unassembled WGS sequence"/>
</dbReference>
<keyword evidence="2" id="KW-0597">Phosphoprotein</keyword>
<keyword evidence="5" id="KW-1185">Reference proteome</keyword>
<comment type="caution">
    <text evidence="4">The sequence shown here is derived from an EMBL/GenBank/DDBJ whole genome shotgun (WGS) entry which is preliminary data.</text>
</comment>
<feature type="domain" description="Polyketide synthase-like phosphopantetheine-binding" evidence="3">
    <location>
        <begin position="572"/>
        <end position="654"/>
    </location>
</feature>
<dbReference type="SUPFAM" id="SSF56801">
    <property type="entry name" value="Acetyl-CoA synthetase-like"/>
    <property type="match status" value="1"/>
</dbReference>
<gene>
    <name evidence="4" type="ORF">GGX14DRAFT_478853</name>
</gene>
<keyword evidence="1" id="KW-0596">Phosphopantetheine</keyword>
<dbReference type="SMART" id="SM00823">
    <property type="entry name" value="PKS_PP"/>
    <property type="match status" value="1"/>
</dbReference>
<proteinExistence type="predicted"/>
<dbReference type="SUPFAM" id="SSF51735">
    <property type="entry name" value="NAD(P)-binding Rossmann-fold domains"/>
    <property type="match status" value="1"/>
</dbReference>
<dbReference type="InterPro" id="IPR051414">
    <property type="entry name" value="Adenylate-forming_Reductase"/>
</dbReference>
<dbReference type="EMBL" id="JARJCW010000110">
    <property type="protein sequence ID" value="KAJ7193224.1"/>
    <property type="molecule type" value="Genomic_DNA"/>
</dbReference>
<dbReference type="PROSITE" id="PS00455">
    <property type="entry name" value="AMP_BINDING"/>
    <property type="match status" value="1"/>
</dbReference>
<dbReference type="InterPro" id="IPR000873">
    <property type="entry name" value="AMP-dep_synth/lig_dom"/>
</dbReference>